<organism evidence="2 3">
    <name type="scientific">Pleurodeles waltl</name>
    <name type="common">Iberian ribbed newt</name>
    <dbReference type="NCBI Taxonomy" id="8319"/>
    <lineage>
        <taxon>Eukaryota</taxon>
        <taxon>Metazoa</taxon>
        <taxon>Chordata</taxon>
        <taxon>Craniata</taxon>
        <taxon>Vertebrata</taxon>
        <taxon>Euteleostomi</taxon>
        <taxon>Amphibia</taxon>
        <taxon>Batrachia</taxon>
        <taxon>Caudata</taxon>
        <taxon>Salamandroidea</taxon>
        <taxon>Salamandridae</taxon>
        <taxon>Pleurodelinae</taxon>
        <taxon>Pleurodeles</taxon>
    </lineage>
</organism>
<feature type="region of interest" description="Disordered" evidence="1">
    <location>
        <begin position="55"/>
        <end position="89"/>
    </location>
</feature>
<proteinExistence type="predicted"/>
<protein>
    <recommendedName>
        <fullName evidence="4">Myb-like domain-containing protein</fullName>
    </recommendedName>
</protein>
<evidence type="ECO:0000313" key="3">
    <source>
        <dbReference type="Proteomes" id="UP001066276"/>
    </source>
</evidence>
<sequence length="89" mass="9760">MKRFGALSRPGSRGEWSDAEAELVKGLLWAGPLERPETRGPRCLVGTGPQAHLRWGETLTGRPSSGRADKRRAGRLKNQQSAARTGPRR</sequence>
<dbReference type="AlphaFoldDB" id="A0AAV7TVQ4"/>
<keyword evidence="3" id="KW-1185">Reference proteome</keyword>
<reference evidence="2" key="1">
    <citation type="journal article" date="2022" name="bioRxiv">
        <title>Sequencing and chromosome-scale assembly of the giantPleurodeles waltlgenome.</title>
        <authorList>
            <person name="Brown T."/>
            <person name="Elewa A."/>
            <person name="Iarovenko S."/>
            <person name="Subramanian E."/>
            <person name="Araus A.J."/>
            <person name="Petzold A."/>
            <person name="Susuki M."/>
            <person name="Suzuki K.-i.T."/>
            <person name="Hayashi T."/>
            <person name="Toyoda A."/>
            <person name="Oliveira C."/>
            <person name="Osipova E."/>
            <person name="Leigh N.D."/>
            <person name="Simon A."/>
            <person name="Yun M.H."/>
        </authorList>
    </citation>
    <scope>NUCLEOTIDE SEQUENCE</scope>
    <source>
        <strain evidence="2">20211129_DDA</strain>
        <tissue evidence="2">Liver</tissue>
    </source>
</reference>
<name>A0AAV7TVQ4_PLEWA</name>
<evidence type="ECO:0008006" key="4">
    <source>
        <dbReference type="Google" id="ProtNLM"/>
    </source>
</evidence>
<evidence type="ECO:0000256" key="1">
    <source>
        <dbReference type="SAM" id="MobiDB-lite"/>
    </source>
</evidence>
<comment type="caution">
    <text evidence="2">The sequence shown here is derived from an EMBL/GenBank/DDBJ whole genome shotgun (WGS) entry which is preliminary data.</text>
</comment>
<evidence type="ECO:0000313" key="2">
    <source>
        <dbReference type="EMBL" id="KAJ1180545.1"/>
    </source>
</evidence>
<dbReference type="Proteomes" id="UP001066276">
    <property type="component" value="Chromosome 3_2"/>
</dbReference>
<accession>A0AAV7TVQ4</accession>
<gene>
    <name evidence="2" type="ORF">NDU88_005766</name>
</gene>
<dbReference type="EMBL" id="JANPWB010000006">
    <property type="protein sequence ID" value="KAJ1180545.1"/>
    <property type="molecule type" value="Genomic_DNA"/>
</dbReference>